<keyword evidence="4 10" id="KW-0808">Transferase</keyword>
<feature type="active site" description="Acyl-thioester intermediate" evidence="8">
    <location>
        <position position="165"/>
    </location>
</feature>
<evidence type="ECO:0000259" key="12">
    <source>
        <dbReference type="Pfam" id="PF01154"/>
    </source>
</evidence>
<feature type="active site" description="Proton donor/acceptor" evidence="8">
    <location>
        <position position="331"/>
    </location>
</feature>
<dbReference type="PANTHER" id="PTHR43323:SF2">
    <property type="entry name" value="HYDROXYMETHYLGLUTARYL-COA SYNTHASE"/>
    <property type="match status" value="1"/>
</dbReference>
<dbReference type="UniPathway" id="UPA00058">
    <property type="reaction ID" value="UER00102"/>
</dbReference>
<evidence type="ECO:0000259" key="13">
    <source>
        <dbReference type="Pfam" id="PF08540"/>
    </source>
</evidence>
<evidence type="ECO:0000256" key="9">
    <source>
        <dbReference type="PIRSR" id="PIRSR610122-2"/>
    </source>
</evidence>
<keyword evidence="10" id="KW-1207">Sterol metabolism</keyword>
<feature type="binding site" evidence="9">
    <location>
        <position position="257"/>
    </location>
    <ligand>
        <name>CoA</name>
        <dbReference type="ChEBI" id="CHEBI:57287"/>
    </ligand>
</feature>
<keyword evidence="6 10" id="KW-0756">Sterol biosynthesis</keyword>
<feature type="region of interest" description="Disordered" evidence="11">
    <location>
        <begin position="1"/>
        <end position="48"/>
    </location>
</feature>
<keyword evidence="10" id="KW-0444">Lipid biosynthesis</keyword>
<dbReference type="PANTHER" id="PTHR43323">
    <property type="entry name" value="3-HYDROXY-3-METHYLGLUTARYL COENZYME A SYNTHASE"/>
    <property type="match status" value="1"/>
</dbReference>
<evidence type="ECO:0000256" key="3">
    <source>
        <dbReference type="ARBA" id="ARBA00012978"/>
    </source>
</evidence>
<proteinExistence type="evidence at transcript level"/>
<dbReference type="CDD" id="cd00827">
    <property type="entry name" value="init_cond_enzymes"/>
    <property type="match status" value="1"/>
</dbReference>
<comment type="function">
    <text evidence="10">Catalyzes the condensation of acetyl-CoA with acetoacetyl-CoA to form HMG-CoA.</text>
</comment>
<evidence type="ECO:0000256" key="2">
    <source>
        <dbReference type="ARBA" id="ARBA00007061"/>
    </source>
</evidence>
<dbReference type="InterPro" id="IPR010122">
    <property type="entry name" value="HMG_CoA_synthase_euk"/>
</dbReference>
<evidence type="ECO:0000256" key="4">
    <source>
        <dbReference type="ARBA" id="ARBA00022679"/>
    </source>
</evidence>
<sequence length="586" mass="64385">MSSQSTNCVTNGVPKVNNGPSPGAPSTTTTTNGHVYVNSSSNHHHDSHRTSDVGILAIEMYFPSVYVDQTELEKYDGVSEGKYTIGLGQTRMGFCSDREDIQSLCLTVTHRLFEKTGISPRDVGFLMVGTETLVDKSKSVKSVLMQLFEESGNGDVEGVDTTNACYGGTAALFAAVNWIESSSWDGRYALVVAGDIAIYASGSARPTGGAGAVAMLVGPNAPLAFVRGARATHMAHTYDFYKPNMDSEYPVVEGKQSIICYTQAVDQCYQLFSSKYENVLRKEAVTINGQVKSVTNGSGVGSGLNGDVKKLIDSQFGGKMRLNDFDGLLFHSPYCKLVQKSVARLSLNEFLCDDDPDYDNYHKGCEKYRTINLEETYFDRDLEKQFISQSSKLFKQKTQSSLLLATQVGNMYTASLYSCLVSYFLSKPLEEIAGKRILLFSYGSGMAASMFCLQISPDSTANSPLDKLYKGISEVPILLKQRTKITPQEFVETLKLREETHHLCPYTPKGPIDNLFPGTYYLDKIDNLFRREYKRVPVVSPSINTNNEKCDVHSTNTIKNNLTSTITTQSSPLPPPPTQQATASLS</sequence>
<dbReference type="NCBIfam" id="TIGR01833">
    <property type="entry name" value="HMG-CoA-S_euk"/>
    <property type="match status" value="1"/>
</dbReference>
<organism evidence="14">
    <name type="scientific">Eotetranychus kankitus</name>
    <dbReference type="NCBI Taxonomy" id="2137873"/>
    <lineage>
        <taxon>Eukaryota</taxon>
        <taxon>Metazoa</taxon>
        <taxon>Ecdysozoa</taxon>
        <taxon>Arthropoda</taxon>
        <taxon>Chelicerata</taxon>
        <taxon>Arachnida</taxon>
        <taxon>Acari</taxon>
        <taxon>Acariformes</taxon>
        <taxon>Trombidiformes</taxon>
        <taxon>Prostigmata</taxon>
        <taxon>Eleutherengona</taxon>
        <taxon>Raphignathae</taxon>
        <taxon>Tetranychoidea</taxon>
        <taxon>Tetranychidae</taxon>
        <taxon>Eotetranychus</taxon>
    </lineage>
</organism>
<comment type="similarity">
    <text evidence="2 10">Belongs to the thiolase-like superfamily. HMG-CoA synthase family.</text>
</comment>
<dbReference type="GO" id="GO:0006084">
    <property type="term" value="P:acetyl-CoA metabolic process"/>
    <property type="evidence" value="ECO:0007669"/>
    <property type="project" value="InterPro"/>
</dbReference>
<dbReference type="Gene3D" id="3.40.47.10">
    <property type="match status" value="1"/>
</dbReference>
<dbReference type="InterPro" id="IPR013746">
    <property type="entry name" value="HMG_CoA_synt_C_dom"/>
</dbReference>
<reference evidence="14" key="1">
    <citation type="submission" date="2019-04" db="EMBL/GenBank/DDBJ databases">
        <title>De novo RNA-seq and annotation of juvenile hormone and ecdysteroid biosynthesis genes and microrna in a spider mite Eotetranychus kankitus.</title>
        <authorList>
            <person name="Li G."/>
        </authorList>
    </citation>
    <scope>NUCLEOTIDE SEQUENCE</scope>
</reference>
<dbReference type="GO" id="GO:0004421">
    <property type="term" value="F:hydroxymethylglutaryl-CoA synthase activity"/>
    <property type="evidence" value="ECO:0007669"/>
    <property type="project" value="UniProtKB-EC"/>
</dbReference>
<dbReference type="InterPro" id="IPR013528">
    <property type="entry name" value="HMG_CoA_synth_N"/>
</dbReference>
<dbReference type="PROSITE" id="PS01226">
    <property type="entry name" value="HMG_COA_SYNTHASE"/>
    <property type="match status" value="1"/>
</dbReference>
<dbReference type="SUPFAM" id="SSF53901">
    <property type="entry name" value="Thiolase-like"/>
    <property type="match status" value="2"/>
</dbReference>
<keyword evidence="10" id="KW-0443">Lipid metabolism</keyword>
<keyword evidence="10" id="KW-0753">Steroid metabolism</keyword>
<evidence type="ECO:0000256" key="8">
    <source>
        <dbReference type="PIRSR" id="PIRSR610122-1"/>
    </source>
</evidence>
<evidence type="ECO:0000256" key="7">
    <source>
        <dbReference type="ARBA" id="ARBA00049887"/>
    </source>
</evidence>
<dbReference type="GO" id="GO:0010142">
    <property type="term" value="P:farnesyl diphosphate biosynthetic process, mevalonate pathway"/>
    <property type="evidence" value="ECO:0007669"/>
    <property type="project" value="InterPro"/>
</dbReference>
<evidence type="ECO:0000256" key="11">
    <source>
        <dbReference type="SAM" id="MobiDB-lite"/>
    </source>
</evidence>
<protein>
    <recommendedName>
        <fullName evidence="3 10">Hydroxymethylglutaryl-CoA synthase</fullName>
        <shortName evidence="10">HMG-CoA synthase</shortName>
        <ecNumber evidence="3 10">2.3.3.10</ecNumber>
    </recommendedName>
    <alternativeName>
        <fullName evidence="10">3-hydroxy-3-methylglutaryl coenzyme A synthase</fullName>
    </alternativeName>
</protein>
<evidence type="ECO:0000256" key="1">
    <source>
        <dbReference type="ARBA" id="ARBA00005218"/>
    </source>
</evidence>
<dbReference type="InterPro" id="IPR000590">
    <property type="entry name" value="HMG_CoA_synt_AS"/>
</dbReference>
<feature type="binding site" evidence="9">
    <location>
        <position position="340"/>
    </location>
    <ligand>
        <name>CoA</name>
        <dbReference type="ChEBI" id="CHEBI:57287"/>
    </ligand>
</feature>
<dbReference type="Pfam" id="PF08540">
    <property type="entry name" value="HMG_CoA_synt_C"/>
    <property type="match status" value="2"/>
</dbReference>
<accession>A0A5P9NYG5</accession>
<feature type="active site" description="Proton donor/acceptor" evidence="8">
    <location>
        <position position="131"/>
    </location>
</feature>
<comment type="pathway">
    <text evidence="1 10">Metabolic intermediate biosynthesis; (R)-mevalonate biosynthesis; (R)-mevalonate from acetyl-CoA: step 2/3.</text>
</comment>
<feature type="domain" description="Hydroxymethylglutaryl-coenzyme A synthase N-terminal" evidence="12">
    <location>
        <begin position="51"/>
        <end position="222"/>
    </location>
</feature>
<dbReference type="AlphaFoldDB" id="A0A5P9NYG5"/>
<feature type="compositionally biased region" description="Polar residues" evidence="11">
    <location>
        <begin position="1"/>
        <end position="10"/>
    </location>
</feature>
<dbReference type="EC" id="2.3.3.10" evidence="3 10"/>
<comment type="catalytic activity">
    <reaction evidence="7">
        <text>acetoacetyl-CoA + acetyl-CoA + H2O = (3S)-3-hydroxy-3-methylglutaryl-CoA + CoA + H(+)</text>
        <dbReference type="Rhea" id="RHEA:10188"/>
        <dbReference type="ChEBI" id="CHEBI:15377"/>
        <dbReference type="ChEBI" id="CHEBI:15378"/>
        <dbReference type="ChEBI" id="CHEBI:43074"/>
        <dbReference type="ChEBI" id="CHEBI:57286"/>
        <dbReference type="ChEBI" id="CHEBI:57287"/>
        <dbReference type="ChEBI" id="CHEBI:57288"/>
        <dbReference type="EC" id="2.3.3.10"/>
    </reaction>
    <physiologicalReaction direction="left-to-right" evidence="7">
        <dbReference type="Rhea" id="RHEA:10189"/>
    </physiologicalReaction>
</comment>
<dbReference type="EMBL" id="MK733902">
    <property type="protein sequence ID" value="QFU80951.1"/>
    <property type="molecule type" value="mRNA"/>
</dbReference>
<name>A0A5P9NYG5_9ACAR</name>
<dbReference type="Pfam" id="PF01154">
    <property type="entry name" value="HMG_CoA_synt_N"/>
    <property type="match status" value="1"/>
</dbReference>
<evidence type="ECO:0000256" key="10">
    <source>
        <dbReference type="RuleBase" id="RU364071"/>
    </source>
</evidence>
<evidence type="ECO:0000313" key="14">
    <source>
        <dbReference type="EMBL" id="QFU80951.1"/>
    </source>
</evidence>
<evidence type="ECO:0000256" key="5">
    <source>
        <dbReference type="ARBA" id="ARBA00022955"/>
    </source>
</evidence>
<dbReference type="InterPro" id="IPR016039">
    <property type="entry name" value="Thiolase-like"/>
</dbReference>
<dbReference type="GO" id="GO:0016126">
    <property type="term" value="P:sterol biosynthetic process"/>
    <property type="evidence" value="ECO:0007669"/>
    <property type="project" value="UniProtKB-KW"/>
</dbReference>
<keyword evidence="5 10" id="KW-0752">Steroid biosynthesis</keyword>
<feature type="domain" description="Hydroxymethylglutaryl-coenzyme A synthase C-terminal" evidence="13">
    <location>
        <begin position="224"/>
        <end position="282"/>
    </location>
</feature>
<feature type="region of interest" description="Disordered" evidence="11">
    <location>
        <begin position="565"/>
        <end position="586"/>
    </location>
</feature>
<feature type="domain" description="Hydroxymethylglutaryl-coenzyme A synthase C-terminal" evidence="13">
    <location>
        <begin position="317"/>
        <end position="535"/>
    </location>
</feature>
<evidence type="ECO:0000256" key="6">
    <source>
        <dbReference type="ARBA" id="ARBA00023011"/>
    </source>
</evidence>
<feature type="binding site" evidence="9">
    <location>
        <position position="336"/>
    </location>
    <ligand>
        <name>CoA</name>
        <dbReference type="ChEBI" id="CHEBI:57287"/>
    </ligand>
</feature>